<dbReference type="SUPFAM" id="SSF81383">
    <property type="entry name" value="F-box domain"/>
    <property type="match status" value="1"/>
</dbReference>
<accession>A0A834Z7N0</accession>
<dbReference type="PANTHER" id="PTHR31672:SF11">
    <property type="entry name" value="F-BOX PROTEIN CPR1-LIKE ISOFORM X2"/>
    <property type="match status" value="1"/>
</dbReference>
<dbReference type="EMBL" id="JABCRI010000007">
    <property type="protein sequence ID" value="KAF8402479.1"/>
    <property type="molecule type" value="Genomic_DNA"/>
</dbReference>
<sequence length="726" mass="81251">MTVAPETFVPLINPNPNPNLSFKRGSMALFPSPSSSRFEALLRSRNYRVAFVACCVSPKVLGARFHSLDPHSSKNRSIISFAASHEDSKHSEIEVEKEKSELEMGADESQEEWKQTLESFKEQAIKMQSVSQEAYELYSKKAMVILKESSEQLKIQADKARYDLSIIAKEIGEEGKEYLSTAAEGSPEPVKDIVETFASSTDDLKEVSKVRDFYLGIPYGVLLSVGGFLSFMLTGSISAIRFGVILGGSLLALSISSLRSWKRGESSALALKGQAASSILLLSFSDISLIVIAETIISKYFHDLHQMSGIGEMALSLRGRATEWNAMSSPKDHIRRNLLSLTIHRLMVAKKKNLKMGHKRKSTIIYRTSSVDENNKKAITVAREFSCLPHDVMCNILSRLPFDSLINLKLTSKLLSNIACDPIVAYSSLLQSEPGLIIQQNHMSKRGHSKTYFIAMKDEEITVQEFTFPCIGKIIGSCNGLVLFKENLWDLSVANLVTKQQIRLPPFTLPHTISCGFAYVPSSGEYKVVHLCQNGDKLLRCEILTLGSDKWRLVEVPVFNIDYIHNNPIWVEGFLYWHGHSSGVQSILCMDVQEERIHNMNLPFPSKPFSFLEIGGSLAVVGHNSLKVTVWILKDGTWVDHTQIKLGSMLSIKSGSSLHSVDFLGSLKNGKVIIFRRNFKSVMPLYHHYAYDIEQREIRQIKIDIVLGRRYTTVHVNSLVSLETVP</sequence>
<evidence type="ECO:0000256" key="4">
    <source>
        <dbReference type="ARBA" id="ARBA00022989"/>
    </source>
</evidence>
<dbReference type="InterPro" id="IPR050796">
    <property type="entry name" value="SCF_F-box_component"/>
</dbReference>
<feature type="domain" description="F-box" evidence="7">
    <location>
        <begin position="382"/>
        <end position="429"/>
    </location>
</feature>
<dbReference type="InterPro" id="IPR036047">
    <property type="entry name" value="F-box-like_dom_sf"/>
</dbReference>
<feature type="transmembrane region" description="Helical" evidence="6">
    <location>
        <begin position="213"/>
        <end position="233"/>
    </location>
</feature>
<keyword evidence="5 6" id="KW-0472">Membrane</keyword>
<dbReference type="SUPFAM" id="SSF50965">
    <property type="entry name" value="Galactose oxidase, central domain"/>
    <property type="match status" value="1"/>
</dbReference>
<dbReference type="PROSITE" id="PS50181">
    <property type="entry name" value="FBOX"/>
    <property type="match status" value="1"/>
</dbReference>
<comment type="subcellular location">
    <subcellularLocation>
        <location evidence="1">Membrane</location>
    </subcellularLocation>
</comment>
<dbReference type="InterPro" id="IPR013187">
    <property type="entry name" value="F-box-assoc_dom_typ3"/>
</dbReference>
<keyword evidence="3 6" id="KW-0812">Transmembrane</keyword>
<dbReference type="InterPro" id="IPR017451">
    <property type="entry name" value="F-box-assoc_interact_dom"/>
</dbReference>
<dbReference type="InterPro" id="IPR044890">
    <property type="entry name" value="TMEM14_sf"/>
</dbReference>
<dbReference type="InterPro" id="IPR001810">
    <property type="entry name" value="F-box_dom"/>
</dbReference>
<evidence type="ECO:0000256" key="5">
    <source>
        <dbReference type="ARBA" id="ARBA00023136"/>
    </source>
</evidence>
<organism evidence="8 9">
    <name type="scientific">Tetracentron sinense</name>
    <name type="common">Spur-leaf</name>
    <dbReference type="NCBI Taxonomy" id="13715"/>
    <lineage>
        <taxon>Eukaryota</taxon>
        <taxon>Viridiplantae</taxon>
        <taxon>Streptophyta</taxon>
        <taxon>Embryophyta</taxon>
        <taxon>Tracheophyta</taxon>
        <taxon>Spermatophyta</taxon>
        <taxon>Magnoliopsida</taxon>
        <taxon>Trochodendrales</taxon>
        <taxon>Trochodendraceae</taxon>
        <taxon>Tetracentron</taxon>
    </lineage>
</organism>
<protein>
    <recommendedName>
        <fullName evidence="7">F-box domain-containing protein</fullName>
    </recommendedName>
</protein>
<dbReference type="AlphaFoldDB" id="A0A834Z7N0"/>
<feature type="transmembrane region" description="Helical" evidence="6">
    <location>
        <begin position="279"/>
        <end position="301"/>
    </location>
</feature>
<dbReference type="Pfam" id="PF03647">
    <property type="entry name" value="Tmemb_14"/>
    <property type="match status" value="1"/>
</dbReference>
<gene>
    <name evidence="8" type="ORF">HHK36_010564</name>
</gene>
<evidence type="ECO:0000256" key="1">
    <source>
        <dbReference type="ARBA" id="ARBA00004370"/>
    </source>
</evidence>
<dbReference type="Proteomes" id="UP000655225">
    <property type="component" value="Unassembled WGS sequence"/>
</dbReference>
<keyword evidence="4 6" id="KW-1133">Transmembrane helix</keyword>
<dbReference type="NCBIfam" id="TIGR01640">
    <property type="entry name" value="F_box_assoc_1"/>
    <property type="match status" value="1"/>
</dbReference>
<dbReference type="Pfam" id="PF00646">
    <property type="entry name" value="F-box"/>
    <property type="match status" value="1"/>
</dbReference>
<dbReference type="Pfam" id="PF08268">
    <property type="entry name" value="FBA_3"/>
    <property type="match status" value="1"/>
</dbReference>
<feature type="transmembrane region" description="Helical" evidence="6">
    <location>
        <begin position="239"/>
        <end position="258"/>
    </location>
</feature>
<comment type="similarity">
    <text evidence="2">Belongs to the TMEM14 family.</text>
</comment>
<evidence type="ECO:0000256" key="2">
    <source>
        <dbReference type="ARBA" id="ARBA00007590"/>
    </source>
</evidence>
<dbReference type="OrthoDB" id="1938527at2759"/>
<reference evidence="8 9" key="1">
    <citation type="submission" date="2020-04" db="EMBL/GenBank/DDBJ databases">
        <title>Plant Genome Project.</title>
        <authorList>
            <person name="Zhang R.-G."/>
        </authorList>
    </citation>
    <scope>NUCLEOTIDE SEQUENCE [LARGE SCALE GENOMIC DNA]</scope>
    <source>
        <strain evidence="8">YNK0</strain>
        <tissue evidence="8">Leaf</tissue>
    </source>
</reference>
<evidence type="ECO:0000313" key="9">
    <source>
        <dbReference type="Proteomes" id="UP000655225"/>
    </source>
</evidence>
<name>A0A834Z7N0_TETSI</name>
<dbReference type="InterPro" id="IPR005349">
    <property type="entry name" value="TMEM14"/>
</dbReference>
<evidence type="ECO:0000256" key="6">
    <source>
        <dbReference type="SAM" id="Phobius"/>
    </source>
</evidence>
<dbReference type="GO" id="GO:0016020">
    <property type="term" value="C:membrane"/>
    <property type="evidence" value="ECO:0007669"/>
    <property type="project" value="UniProtKB-SubCell"/>
</dbReference>
<keyword evidence="9" id="KW-1185">Reference proteome</keyword>
<proteinExistence type="inferred from homology"/>
<comment type="caution">
    <text evidence="8">The sequence shown here is derived from an EMBL/GenBank/DDBJ whole genome shotgun (WGS) entry which is preliminary data.</text>
</comment>
<dbReference type="PANTHER" id="PTHR31672">
    <property type="entry name" value="BNACNNG10540D PROTEIN"/>
    <property type="match status" value="1"/>
</dbReference>
<evidence type="ECO:0000313" key="8">
    <source>
        <dbReference type="EMBL" id="KAF8402479.1"/>
    </source>
</evidence>
<evidence type="ECO:0000259" key="7">
    <source>
        <dbReference type="PROSITE" id="PS50181"/>
    </source>
</evidence>
<dbReference type="InterPro" id="IPR011043">
    <property type="entry name" value="Gal_Oxase/kelch_b-propeller"/>
</dbReference>
<evidence type="ECO:0000256" key="3">
    <source>
        <dbReference type="ARBA" id="ARBA00022692"/>
    </source>
</evidence>
<dbReference type="Gene3D" id="1.10.10.1740">
    <property type="entry name" value="Transmembrane protein 14-like"/>
    <property type="match status" value="1"/>
</dbReference>